<proteinExistence type="predicted"/>
<dbReference type="FunFam" id="1.25.40.10:FF:000090">
    <property type="entry name" value="Pentatricopeptide repeat-containing protein, chloroplastic"/>
    <property type="match status" value="1"/>
</dbReference>
<evidence type="ECO:0000256" key="2">
    <source>
        <dbReference type="PROSITE-ProRule" id="PRU00708"/>
    </source>
</evidence>
<dbReference type="Gene3D" id="1.25.40.10">
    <property type="entry name" value="Tetratricopeptide repeat domain"/>
    <property type="match status" value="3"/>
</dbReference>
<dbReference type="PANTHER" id="PTHR47926:SF491">
    <property type="entry name" value="(WILD MALAYSIAN BANANA) HYPOTHETICAL PROTEIN"/>
    <property type="match status" value="1"/>
</dbReference>
<dbReference type="InterPro" id="IPR046848">
    <property type="entry name" value="E_motif"/>
</dbReference>
<dbReference type="GO" id="GO:0009451">
    <property type="term" value="P:RNA modification"/>
    <property type="evidence" value="ECO:0007669"/>
    <property type="project" value="InterPro"/>
</dbReference>
<sequence>PLFSFVPTVSSHGPSLPPTSAASRTHQKPRRAPIHPRRLLPHAHCSGAPPGGTRRRRGWNPDPCHGLLGVLRRPSAPGASPRAPHQMSRAGVPPDSYTLPIVLKAACHLFALELGRQLHGSAVKRGLQSDEYCESGVICVYAKAGEFGSARKVFEESPQRKLGSWNAVISGLAQGGRSEEAVDLFVELRRCGLVPDDVTMVSVASACGSLGDLELAQQVHKCVLQARAREMGKTGILLHNSLVDMYGKCGRPDLAHRVFSRMAQRDVSSWTAMIMGLAMHGHAHEAVTFFRRMVSEGAARPNHVTFVSVLSACAHGGLVDEGMWYFHQMKANYGVEPTVAHYGCVVDMLGRVGRLEEARGMVEGMPVRANSVILGTLMGACEKHGDVEVGEWVAGKLLELEPWNDGVYVVLSNIYASKGLWGEVHRLRRLMREKSVAKLPGYSLAALAV</sequence>
<dbReference type="Pfam" id="PF01535">
    <property type="entry name" value="PPR"/>
    <property type="match status" value="2"/>
</dbReference>
<dbReference type="PROSITE" id="PS51375">
    <property type="entry name" value="PPR"/>
    <property type="match status" value="3"/>
</dbReference>
<feature type="repeat" description="PPR" evidence="2">
    <location>
        <begin position="266"/>
        <end position="300"/>
    </location>
</feature>
<evidence type="ECO:0000256" key="3">
    <source>
        <dbReference type="SAM" id="MobiDB-lite"/>
    </source>
</evidence>
<reference evidence="4" key="1">
    <citation type="submission" date="2015-07" db="EMBL/GenBank/DDBJ databases">
        <title>Transcriptome Assembly of Anthurium amnicola.</title>
        <authorList>
            <person name="Suzuki J."/>
        </authorList>
    </citation>
    <scope>NUCLEOTIDE SEQUENCE</scope>
</reference>
<dbReference type="FunFam" id="1.25.40.10:FF:000427">
    <property type="entry name" value="Pentatricopeptide repeat-containing protein chloroplastic"/>
    <property type="match status" value="1"/>
</dbReference>
<feature type="repeat" description="PPR" evidence="2">
    <location>
        <begin position="235"/>
        <end position="265"/>
    </location>
</feature>
<name>A0A1D1XLM6_9ARAE</name>
<feature type="compositionally biased region" description="Polar residues" evidence="3">
    <location>
        <begin position="7"/>
        <end position="24"/>
    </location>
</feature>
<feature type="repeat" description="PPR" evidence="2">
    <location>
        <begin position="161"/>
        <end position="195"/>
    </location>
</feature>
<keyword evidence="1" id="KW-0677">Repeat</keyword>
<dbReference type="InterPro" id="IPR002885">
    <property type="entry name" value="PPR_rpt"/>
</dbReference>
<feature type="compositionally biased region" description="Low complexity" evidence="3">
    <location>
        <begin position="72"/>
        <end position="84"/>
    </location>
</feature>
<accession>A0A1D1XLM6</accession>
<organism evidence="4">
    <name type="scientific">Anthurium amnicola</name>
    <dbReference type="NCBI Taxonomy" id="1678845"/>
    <lineage>
        <taxon>Eukaryota</taxon>
        <taxon>Viridiplantae</taxon>
        <taxon>Streptophyta</taxon>
        <taxon>Embryophyta</taxon>
        <taxon>Tracheophyta</taxon>
        <taxon>Spermatophyta</taxon>
        <taxon>Magnoliopsida</taxon>
        <taxon>Liliopsida</taxon>
        <taxon>Araceae</taxon>
        <taxon>Pothoideae</taxon>
        <taxon>Potheae</taxon>
        <taxon>Anthurium</taxon>
    </lineage>
</organism>
<dbReference type="InterPro" id="IPR046960">
    <property type="entry name" value="PPR_At4g14850-like_plant"/>
</dbReference>
<dbReference type="Pfam" id="PF20431">
    <property type="entry name" value="E_motif"/>
    <property type="match status" value="1"/>
</dbReference>
<evidence type="ECO:0000313" key="4">
    <source>
        <dbReference type="EMBL" id="JAT43279.1"/>
    </source>
</evidence>
<feature type="non-terminal residue" evidence="4">
    <location>
        <position position="1"/>
    </location>
</feature>
<dbReference type="SUPFAM" id="SSF48452">
    <property type="entry name" value="TPR-like"/>
    <property type="match status" value="1"/>
</dbReference>
<dbReference type="NCBIfam" id="TIGR00756">
    <property type="entry name" value="PPR"/>
    <property type="match status" value="4"/>
</dbReference>
<dbReference type="AlphaFoldDB" id="A0A1D1XLM6"/>
<feature type="region of interest" description="Disordered" evidence="3">
    <location>
        <begin position="1"/>
        <end position="91"/>
    </location>
</feature>
<dbReference type="PANTHER" id="PTHR47926">
    <property type="entry name" value="PENTATRICOPEPTIDE REPEAT-CONTAINING PROTEIN"/>
    <property type="match status" value="1"/>
</dbReference>
<dbReference type="Pfam" id="PF13041">
    <property type="entry name" value="PPR_2"/>
    <property type="match status" value="2"/>
</dbReference>
<dbReference type="EMBL" id="GDJX01024657">
    <property type="protein sequence ID" value="JAT43279.1"/>
    <property type="molecule type" value="Transcribed_RNA"/>
</dbReference>
<evidence type="ECO:0000256" key="1">
    <source>
        <dbReference type="ARBA" id="ARBA00022737"/>
    </source>
</evidence>
<protein>
    <submittedName>
        <fullName evidence="4">Pentatricopeptide repeat-containing protein At1g77170</fullName>
    </submittedName>
</protein>
<dbReference type="InterPro" id="IPR011990">
    <property type="entry name" value="TPR-like_helical_dom_sf"/>
</dbReference>
<feature type="compositionally biased region" description="Basic residues" evidence="3">
    <location>
        <begin position="25"/>
        <end position="41"/>
    </location>
</feature>
<dbReference type="GO" id="GO:0003723">
    <property type="term" value="F:RNA binding"/>
    <property type="evidence" value="ECO:0007669"/>
    <property type="project" value="InterPro"/>
</dbReference>
<gene>
    <name evidence="4" type="primary">PCMP-E21_3</name>
    <name evidence="4" type="ORF">g.70984</name>
</gene>